<keyword evidence="2" id="KW-0560">Oxidoreductase</keyword>
<dbReference type="PRINTS" id="PR00081">
    <property type="entry name" value="GDHRDH"/>
</dbReference>
<gene>
    <name evidence="5" type="ORF">FOMPIDRAFT_147679</name>
</gene>
<dbReference type="InterPro" id="IPR051911">
    <property type="entry name" value="SDR_oxidoreductase"/>
</dbReference>
<dbReference type="Gene3D" id="3.40.50.720">
    <property type="entry name" value="NAD(P)-binding Rossmann-like Domain"/>
    <property type="match status" value="1"/>
</dbReference>
<protein>
    <submittedName>
        <fullName evidence="5">NAD-binding protein</fullName>
    </submittedName>
</protein>
<organism evidence="5 6">
    <name type="scientific">Fomitopsis schrenkii</name>
    <name type="common">Brown rot fungus</name>
    <dbReference type="NCBI Taxonomy" id="2126942"/>
    <lineage>
        <taxon>Eukaryota</taxon>
        <taxon>Fungi</taxon>
        <taxon>Dikarya</taxon>
        <taxon>Basidiomycota</taxon>
        <taxon>Agaricomycotina</taxon>
        <taxon>Agaricomycetes</taxon>
        <taxon>Polyporales</taxon>
        <taxon>Fomitopsis</taxon>
    </lineage>
</organism>
<feature type="region of interest" description="Disordered" evidence="4">
    <location>
        <begin position="218"/>
        <end position="242"/>
    </location>
</feature>
<name>S8F9H1_FOMSC</name>
<dbReference type="GO" id="GO:0016491">
    <property type="term" value="F:oxidoreductase activity"/>
    <property type="evidence" value="ECO:0007669"/>
    <property type="project" value="UniProtKB-KW"/>
</dbReference>
<evidence type="ECO:0000256" key="1">
    <source>
        <dbReference type="ARBA" id="ARBA00006484"/>
    </source>
</evidence>
<sequence length="278" mass="30058">MSTKVWFITGASSGFGRGITELALEKGDIAVATLRKPEMISDLAAKYTSKHLLVLKVDVLKPAEIRAAFDEAVKAYGRIDVVFNNAGYNVIGEVEATTDQIARAVFDVNFFGAVNVSKEAVRTFRDVNKPQGGRLIQMSSMVVHNDPAGYAFYAATKCALNAVSDALALEVDPEWNIKIIEVESGAFNTNVMQSTVRTEAHPAYSKPTLVGNQVRNLLAGTTSPPGTPTLSEAEDPPRHLPLGKDAVKKAQTRSAELLENAQKVASWSEGLDAVDYRF</sequence>
<evidence type="ECO:0000256" key="3">
    <source>
        <dbReference type="RuleBase" id="RU000363"/>
    </source>
</evidence>
<dbReference type="PANTHER" id="PTHR43976">
    <property type="entry name" value="SHORT CHAIN DEHYDROGENASE"/>
    <property type="match status" value="1"/>
</dbReference>
<dbReference type="HOGENOM" id="CLU_010194_2_9_1"/>
<dbReference type="InterPro" id="IPR002347">
    <property type="entry name" value="SDR_fam"/>
</dbReference>
<dbReference type="PRINTS" id="PR00080">
    <property type="entry name" value="SDRFAMILY"/>
</dbReference>
<accession>S8F9H1</accession>
<proteinExistence type="inferred from homology"/>
<evidence type="ECO:0000256" key="2">
    <source>
        <dbReference type="ARBA" id="ARBA00023002"/>
    </source>
</evidence>
<dbReference type="SUPFAM" id="SSF51735">
    <property type="entry name" value="NAD(P)-binding Rossmann-fold domains"/>
    <property type="match status" value="1"/>
</dbReference>
<dbReference type="AlphaFoldDB" id="S8F9H1"/>
<dbReference type="EMBL" id="KE504168">
    <property type="protein sequence ID" value="EPS98220.1"/>
    <property type="molecule type" value="Genomic_DNA"/>
</dbReference>
<comment type="similarity">
    <text evidence="1 3">Belongs to the short-chain dehydrogenases/reductases (SDR) family.</text>
</comment>
<dbReference type="InterPro" id="IPR036291">
    <property type="entry name" value="NAD(P)-bd_dom_sf"/>
</dbReference>
<dbReference type="Pfam" id="PF00106">
    <property type="entry name" value="adh_short"/>
    <property type="match status" value="1"/>
</dbReference>
<dbReference type="InParanoid" id="S8F9H1"/>
<keyword evidence="6" id="KW-1185">Reference proteome</keyword>
<feature type="compositionally biased region" description="Low complexity" evidence="4">
    <location>
        <begin position="218"/>
        <end position="231"/>
    </location>
</feature>
<evidence type="ECO:0000256" key="4">
    <source>
        <dbReference type="SAM" id="MobiDB-lite"/>
    </source>
</evidence>
<evidence type="ECO:0000313" key="5">
    <source>
        <dbReference type="EMBL" id="EPS98220.1"/>
    </source>
</evidence>
<dbReference type="OrthoDB" id="1274115at2759"/>
<reference evidence="5 6" key="1">
    <citation type="journal article" date="2012" name="Science">
        <title>The Paleozoic origin of enzymatic lignin decomposition reconstructed from 31 fungal genomes.</title>
        <authorList>
            <person name="Floudas D."/>
            <person name="Binder M."/>
            <person name="Riley R."/>
            <person name="Barry K."/>
            <person name="Blanchette R.A."/>
            <person name="Henrissat B."/>
            <person name="Martinez A.T."/>
            <person name="Otillar R."/>
            <person name="Spatafora J.W."/>
            <person name="Yadav J.S."/>
            <person name="Aerts A."/>
            <person name="Benoit I."/>
            <person name="Boyd A."/>
            <person name="Carlson A."/>
            <person name="Copeland A."/>
            <person name="Coutinho P.M."/>
            <person name="de Vries R.P."/>
            <person name="Ferreira P."/>
            <person name="Findley K."/>
            <person name="Foster B."/>
            <person name="Gaskell J."/>
            <person name="Glotzer D."/>
            <person name="Gorecki P."/>
            <person name="Heitman J."/>
            <person name="Hesse C."/>
            <person name="Hori C."/>
            <person name="Igarashi K."/>
            <person name="Jurgens J.A."/>
            <person name="Kallen N."/>
            <person name="Kersten P."/>
            <person name="Kohler A."/>
            <person name="Kuees U."/>
            <person name="Kumar T.K.A."/>
            <person name="Kuo A."/>
            <person name="LaButti K."/>
            <person name="Larrondo L.F."/>
            <person name="Lindquist E."/>
            <person name="Ling A."/>
            <person name="Lombard V."/>
            <person name="Lucas S."/>
            <person name="Lundell T."/>
            <person name="Martin R."/>
            <person name="McLaughlin D.J."/>
            <person name="Morgenstern I."/>
            <person name="Morin E."/>
            <person name="Murat C."/>
            <person name="Nagy L.G."/>
            <person name="Nolan M."/>
            <person name="Ohm R.A."/>
            <person name="Patyshakuliyeva A."/>
            <person name="Rokas A."/>
            <person name="Ruiz-Duenas F.J."/>
            <person name="Sabat G."/>
            <person name="Salamov A."/>
            <person name="Samejima M."/>
            <person name="Schmutz J."/>
            <person name="Slot J.C."/>
            <person name="St John F."/>
            <person name="Stenlid J."/>
            <person name="Sun H."/>
            <person name="Sun S."/>
            <person name="Syed K."/>
            <person name="Tsang A."/>
            <person name="Wiebenga A."/>
            <person name="Young D."/>
            <person name="Pisabarro A."/>
            <person name="Eastwood D.C."/>
            <person name="Martin F."/>
            <person name="Cullen D."/>
            <person name="Grigoriev I.V."/>
            <person name="Hibbett D.S."/>
        </authorList>
    </citation>
    <scope>NUCLEOTIDE SEQUENCE</scope>
    <source>
        <strain evidence="6">FP-58527</strain>
    </source>
</reference>
<evidence type="ECO:0000313" key="6">
    <source>
        <dbReference type="Proteomes" id="UP000015241"/>
    </source>
</evidence>
<dbReference type="Proteomes" id="UP000015241">
    <property type="component" value="Unassembled WGS sequence"/>
</dbReference>
<dbReference type="PANTHER" id="PTHR43976:SF16">
    <property type="entry name" value="SHORT-CHAIN DEHYDROGENASE_REDUCTASE FAMILY PROTEIN"/>
    <property type="match status" value="1"/>
</dbReference>
<dbReference type="STRING" id="743788.S8F9H1"/>
<dbReference type="eggNOG" id="KOG1205">
    <property type="taxonomic scope" value="Eukaryota"/>
</dbReference>